<feature type="compositionally biased region" description="Basic and acidic residues" evidence="5">
    <location>
        <begin position="596"/>
        <end position="606"/>
    </location>
</feature>
<accession>A0A368FPL0</accession>
<dbReference type="STRING" id="29170.A0A368FPL0"/>
<feature type="transmembrane region" description="Helical" evidence="6">
    <location>
        <begin position="182"/>
        <end position="201"/>
    </location>
</feature>
<dbReference type="GO" id="GO:0016020">
    <property type="term" value="C:membrane"/>
    <property type="evidence" value="ECO:0007669"/>
    <property type="project" value="UniProtKB-SubCell"/>
</dbReference>
<feature type="transmembrane region" description="Helical" evidence="6">
    <location>
        <begin position="70"/>
        <end position="94"/>
    </location>
</feature>
<dbReference type="AlphaFoldDB" id="A0A368FPL0"/>
<feature type="transmembrane region" description="Helical" evidence="6">
    <location>
        <begin position="414"/>
        <end position="434"/>
    </location>
</feature>
<evidence type="ECO:0000256" key="3">
    <source>
        <dbReference type="ARBA" id="ARBA00022989"/>
    </source>
</evidence>
<feature type="transmembrane region" description="Helical" evidence="6">
    <location>
        <begin position="114"/>
        <end position="141"/>
    </location>
</feature>
<dbReference type="InterPro" id="IPR004841">
    <property type="entry name" value="AA-permease/SLC12A_dom"/>
</dbReference>
<dbReference type="GO" id="GO:0015379">
    <property type="term" value="F:potassium:chloride symporter activity"/>
    <property type="evidence" value="ECO:0007669"/>
    <property type="project" value="TreeGrafter"/>
</dbReference>
<feature type="transmembrane region" description="Helical" evidence="6">
    <location>
        <begin position="282"/>
        <end position="300"/>
    </location>
</feature>
<dbReference type="PANTHER" id="PTHR11827:SF6">
    <property type="entry name" value="SOLUTE CARRIER FAMILY 12 MEMBER 8"/>
    <property type="match status" value="1"/>
</dbReference>
<evidence type="ECO:0000256" key="6">
    <source>
        <dbReference type="SAM" id="Phobius"/>
    </source>
</evidence>
<protein>
    <submittedName>
        <fullName evidence="8">Amino acid permease</fullName>
    </submittedName>
</protein>
<gene>
    <name evidence="8" type="ORF">ANCCAN_20077</name>
</gene>
<feature type="domain" description="Amino acid permease/ SLC12A" evidence="7">
    <location>
        <begin position="46"/>
        <end position="436"/>
    </location>
</feature>
<feature type="transmembrane region" description="Helical" evidence="6">
    <location>
        <begin position="153"/>
        <end position="176"/>
    </location>
</feature>
<dbReference type="GO" id="GO:0055064">
    <property type="term" value="P:chloride ion homeostasis"/>
    <property type="evidence" value="ECO:0007669"/>
    <property type="project" value="TreeGrafter"/>
</dbReference>
<dbReference type="Gene3D" id="1.20.1740.10">
    <property type="entry name" value="Amino acid/polyamine transporter I"/>
    <property type="match status" value="1"/>
</dbReference>
<keyword evidence="9" id="KW-1185">Reference proteome</keyword>
<dbReference type="InterPro" id="IPR004842">
    <property type="entry name" value="SLC12A_fam"/>
</dbReference>
<feature type="transmembrane region" description="Helical" evidence="6">
    <location>
        <begin position="503"/>
        <end position="535"/>
    </location>
</feature>
<feature type="transmembrane region" description="Helical" evidence="6">
    <location>
        <begin position="244"/>
        <end position="262"/>
    </location>
</feature>
<evidence type="ECO:0000259" key="7">
    <source>
        <dbReference type="Pfam" id="PF00324"/>
    </source>
</evidence>
<dbReference type="GO" id="GO:0006884">
    <property type="term" value="P:cell volume homeostasis"/>
    <property type="evidence" value="ECO:0007669"/>
    <property type="project" value="TreeGrafter"/>
</dbReference>
<dbReference type="OrthoDB" id="2020542at2759"/>
<evidence type="ECO:0000256" key="1">
    <source>
        <dbReference type="ARBA" id="ARBA00004141"/>
    </source>
</evidence>
<proteinExistence type="predicted"/>
<evidence type="ECO:0000256" key="2">
    <source>
        <dbReference type="ARBA" id="ARBA00022692"/>
    </source>
</evidence>
<evidence type="ECO:0000256" key="5">
    <source>
        <dbReference type="SAM" id="MobiDB-lite"/>
    </source>
</evidence>
<dbReference type="GO" id="GO:0055075">
    <property type="term" value="P:potassium ion homeostasis"/>
    <property type="evidence" value="ECO:0007669"/>
    <property type="project" value="TreeGrafter"/>
</dbReference>
<dbReference type="PANTHER" id="PTHR11827">
    <property type="entry name" value="SOLUTE CARRIER FAMILY 12, CATION COTRANSPORTERS"/>
    <property type="match status" value="1"/>
</dbReference>
<dbReference type="GO" id="GO:1990573">
    <property type="term" value="P:potassium ion import across plasma membrane"/>
    <property type="evidence" value="ECO:0007669"/>
    <property type="project" value="TreeGrafter"/>
</dbReference>
<comment type="caution">
    <text evidence="8">The sequence shown here is derived from an EMBL/GenBank/DDBJ whole genome shotgun (WGS) entry which is preliminary data.</text>
</comment>
<feature type="transmembrane region" description="Helical" evidence="6">
    <location>
        <begin position="321"/>
        <end position="341"/>
    </location>
</feature>
<dbReference type="Proteomes" id="UP000252519">
    <property type="component" value="Unassembled WGS sequence"/>
</dbReference>
<evidence type="ECO:0000256" key="4">
    <source>
        <dbReference type="ARBA" id="ARBA00023136"/>
    </source>
</evidence>
<evidence type="ECO:0000313" key="8">
    <source>
        <dbReference type="EMBL" id="RCN34073.1"/>
    </source>
</evidence>
<keyword evidence="4 6" id="KW-0472">Membrane</keyword>
<reference evidence="8 9" key="1">
    <citation type="submission" date="2014-10" db="EMBL/GenBank/DDBJ databases">
        <title>Draft genome of the hookworm Ancylostoma caninum.</title>
        <authorList>
            <person name="Mitreva M."/>
        </authorList>
    </citation>
    <scope>NUCLEOTIDE SEQUENCE [LARGE SCALE GENOMIC DNA]</scope>
    <source>
        <strain evidence="8 9">Baltimore</strain>
    </source>
</reference>
<dbReference type="Pfam" id="PF00324">
    <property type="entry name" value="AA_permease"/>
    <property type="match status" value="1"/>
</dbReference>
<sequence length="613" mass="66438">MASTGEPEPDSLYAHETREENIPWWQRNFLLNQPVLFGTWDGVFTTVMVNIFGIIVFLRMGWIVGTAGVANAILLLAICTALALITVFSAIGIVERCQIQSGGIYFLVSHVLGGRMGGAVGLIYALGQAVATGLVAVGFAESVAHLFDSESRVFTKVIAIATLALLTAINTAGVSWVVRLQLLLLAFLALAVLDFLLGALFTSDPSHGISRFSYARLRENADPLYSAVNCTPVGFDRNFPDQSFFTVFGVFFANFLGVLAGVNMSGDLKDPHKSIPLGELSAVGVSSGVCFLFIMILGATGDRLSLICDNLISEKVALTGFLFMIGLYICSLSSTIGSLLGTPRVLQGIAAEGIIPILNPLAQGVGYTSFRSFAFMLLVNASFQSGPNKNPVLAGMVLMAVASVFVLLGDLNQLAILSTMPFLITYAFVNYSYVSLAMSYDLATISHAAEENTKYGSMHKIGDLDELFPERQQQQCAATVEAGGIVGQPATWYSMFSNRYISFVGFMVNLLILLLIHFWFAVAHFAVLIILYYYIGRVCPACSPGISTFSIPHMFRTAFSSLEAIGVFNRGPCVLTKEGPSKDVLTEQLNESNPDYQDRKQYHHAENVTQEFD</sequence>
<keyword evidence="2 6" id="KW-0812">Transmembrane</keyword>
<feature type="transmembrane region" description="Helical" evidence="6">
    <location>
        <begin position="391"/>
        <end position="408"/>
    </location>
</feature>
<organism evidence="8 9">
    <name type="scientific">Ancylostoma caninum</name>
    <name type="common">Dog hookworm</name>
    <dbReference type="NCBI Taxonomy" id="29170"/>
    <lineage>
        <taxon>Eukaryota</taxon>
        <taxon>Metazoa</taxon>
        <taxon>Ecdysozoa</taxon>
        <taxon>Nematoda</taxon>
        <taxon>Chromadorea</taxon>
        <taxon>Rhabditida</taxon>
        <taxon>Rhabditina</taxon>
        <taxon>Rhabditomorpha</taxon>
        <taxon>Strongyloidea</taxon>
        <taxon>Ancylostomatidae</taxon>
        <taxon>Ancylostomatinae</taxon>
        <taxon>Ancylostoma</taxon>
    </lineage>
</organism>
<keyword evidence="3 6" id="KW-1133">Transmembrane helix</keyword>
<feature type="transmembrane region" description="Helical" evidence="6">
    <location>
        <begin position="35"/>
        <end position="58"/>
    </location>
</feature>
<comment type="subcellular location">
    <subcellularLocation>
        <location evidence="1">Membrane</location>
        <topology evidence="1">Multi-pass membrane protein</topology>
    </subcellularLocation>
</comment>
<evidence type="ECO:0000313" key="9">
    <source>
        <dbReference type="Proteomes" id="UP000252519"/>
    </source>
</evidence>
<name>A0A368FPL0_ANCCA</name>
<feature type="region of interest" description="Disordered" evidence="5">
    <location>
        <begin position="590"/>
        <end position="613"/>
    </location>
</feature>
<dbReference type="EMBL" id="JOJR01000826">
    <property type="protein sequence ID" value="RCN34073.1"/>
    <property type="molecule type" value="Genomic_DNA"/>
</dbReference>